<dbReference type="PROSITE" id="PS51770">
    <property type="entry name" value="HOTDOG_ACOT"/>
    <property type="match status" value="1"/>
</dbReference>
<dbReference type="InterPro" id="IPR006683">
    <property type="entry name" value="Thioestr_dom"/>
</dbReference>
<keyword evidence="2 3" id="KW-0378">Hydrolase</keyword>
<organism evidence="5 6">
    <name type="scientific">Paraclostridium tenue</name>
    <dbReference type="NCBI Taxonomy" id="1737"/>
    <lineage>
        <taxon>Bacteria</taxon>
        <taxon>Bacillati</taxon>
        <taxon>Bacillota</taxon>
        <taxon>Clostridia</taxon>
        <taxon>Peptostreptococcales</taxon>
        <taxon>Peptostreptococcaceae</taxon>
        <taxon>Paraclostridium</taxon>
    </lineage>
</organism>
<comment type="similarity">
    <text evidence="1">Belongs to the acyl coenzyme A hydrolase family.</text>
</comment>
<protein>
    <recommendedName>
        <fullName evidence="4">HotDog ACOT-type domain-containing protein</fullName>
    </recommendedName>
</protein>
<dbReference type="InterPro" id="IPR040170">
    <property type="entry name" value="Cytosol_ACT"/>
</dbReference>
<accession>A0ABP3XPL0</accession>
<dbReference type="Gene3D" id="3.10.129.10">
    <property type="entry name" value="Hotdog Thioesterase"/>
    <property type="match status" value="1"/>
</dbReference>
<evidence type="ECO:0000313" key="5">
    <source>
        <dbReference type="EMBL" id="GAA0866416.1"/>
    </source>
</evidence>
<dbReference type="RefSeq" id="WP_346047016.1">
    <property type="nucleotide sequence ID" value="NZ_BAAACP010000029.1"/>
</dbReference>
<dbReference type="CDD" id="cd03442">
    <property type="entry name" value="BFIT_BACH"/>
    <property type="match status" value="1"/>
</dbReference>
<keyword evidence="6" id="KW-1185">Reference proteome</keyword>
<evidence type="ECO:0000259" key="4">
    <source>
        <dbReference type="PROSITE" id="PS51770"/>
    </source>
</evidence>
<dbReference type="InterPro" id="IPR033120">
    <property type="entry name" value="HOTDOG_ACOT"/>
</dbReference>
<name>A0ABP3XPL0_9FIRM</name>
<dbReference type="PANTHER" id="PTHR11049:SF31">
    <property type="entry name" value="HOTDOG ACOT-TYPE DOMAIN-CONTAINING PROTEIN"/>
    <property type="match status" value="1"/>
</dbReference>
<feature type="domain" description="HotDog ACOT-type" evidence="4">
    <location>
        <begin position="1"/>
        <end position="110"/>
    </location>
</feature>
<comment type="caution">
    <text evidence="5">The sequence shown here is derived from an EMBL/GenBank/DDBJ whole genome shotgun (WGS) entry which is preliminary data.</text>
</comment>
<evidence type="ECO:0000256" key="1">
    <source>
        <dbReference type="ARBA" id="ARBA00010458"/>
    </source>
</evidence>
<dbReference type="PANTHER" id="PTHR11049">
    <property type="entry name" value="ACYL COENZYME A THIOESTER HYDROLASE"/>
    <property type="match status" value="1"/>
</dbReference>
<sequence>MKYYGTYRLVKNEDLNHHGTLFAGRMSEWFVESCFITVANEYKHPENLVCLKIHEVSFKKPIKKGEIIKVESKIIYAGKTSVTVYGRVNRSDSDEVIVEGFLTFVCVDKNGVKMPHNLTIDNPSTKEDIELLNKVKNFRK</sequence>
<dbReference type="SUPFAM" id="SSF54637">
    <property type="entry name" value="Thioesterase/thiol ester dehydrase-isomerase"/>
    <property type="match status" value="1"/>
</dbReference>
<reference evidence="6" key="1">
    <citation type="journal article" date="2019" name="Int. J. Syst. Evol. Microbiol.">
        <title>The Global Catalogue of Microorganisms (GCM) 10K type strain sequencing project: providing services to taxonomists for standard genome sequencing and annotation.</title>
        <authorList>
            <consortium name="The Broad Institute Genomics Platform"/>
            <consortium name="The Broad Institute Genome Sequencing Center for Infectious Disease"/>
            <person name="Wu L."/>
            <person name="Ma J."/>
        </authorList>
    </citation>
    <scope>NUCLEOTIDE SEQUENCE [LARGE SCALE GENOMIC DNA]</scope>
    <source>
        <strain evidence="6">JCM 6486</strain>
    </source>
</reference>
<evidence type="ECO:0000313" key="6">
    <source>
        <dbReference type="Proteomes" id="UP001400965"/>
    </source>
</evidence>
<dbReference type="InterPro" id="IPR029069">
    <property type="entry name" value="HotDog_dom_sf"/>
</dbReference>
<gene>
    <name evidence="5" type="ORF">GCM10008917_27610</name>
</gene>
<evidence type="ECO:0000256" key="2">
    <source>
        <dbReference type="ARBA" id="ARBA00022801"/>
    </source>
</evidence>
<dbReference type="EMBL" id="BAAACP010000029">
    <property type="protein sequence ID" value="GAA0866416.1"/>
    <property type="molecule type" value="Genomic_DNA"/>
</dbReference>
<dbReference type="Pfam" id="PF03061">
    <property type="entry name" value="4HBT"/>
    <property type="match status" value="1"/>
</dbReference>
<dbReference type="Proteomes" id="UP001400965">
    <property type="component" value="Unassembled WGS sequence"/>
</dbReference>
<proteinExistence type="inferred from homology"/>
<evidence type="ECO:0000256" key="3">
    <source>
        <dbReference type="PROSITE-ProRule" id="PRU01106"/>
    </source>
</evidence>